<dbReference type="EMBL" id="CP022115">
    <property type="protein sequence ID" value="ASJ25854.1"/>
    <property type="molecule type" value="Genomic_DNA"/>
</dbReference>
<dbReference type="Pfam" id="PF02589">
    <property type="entry name" value="LUD_dom"/>
    <property type="match status" value="1"/>
</dbReference>
<dbReference type="InterPro" id="IPR024185">
    <property type="entry name" value="FTHF_cligase-like_sf"/>
</dbReference>
<dbReference type="PANTHER" id="PTHR43682">
    <property type="entry name" value="LACTATE UTILIZATION PROTEIN C"/>
    <property type="match status" value="1"/>
</dbReference>
<gene>
    <name evidence="2" type="ORF">LHGZ1_3023</name>
</gene>
<evidence type="ECO:0000313" key="3">
    <source>
        <dbReference type="Proteomes" id="UP000197424"/>
    </source>
</evidence>
<dbReference type="SUPFAM" id="SSF100950">
    <property type="entry name" value="NagB/RpiA/CoA transferase-like"/>
    <property type="match status" value="1"/>
</dbReference>
<dbReference type="Gene3D" id="3.40.50.10420">
    <property type="entry name" value="NagB/RpiA/CoA transferase-like"/>
    <property type="match status" value="1"/>
</dbReference>
<dbReference type="InterPro" id="IPR037171">
    <property type="entry name" value="NagB/RpiA_transferase-like"/>
</dbReference>
<evidence type="ECO:0000259" key="1">
    <source>
        <dbReference type="Pfam" id="PF02589"/>
    </source>
</evidence>
<dbReference type="AlphaFoldDB" id="A0A248LN21"/>
<dbReference type="InterPro" id="IPR003741">
    <property type="entry name" value="LUD_dom"/>
</dbReference>
<evidence type="ECO:0000313" key="2">
    <source>
        <dbReference type="EMBL" id="ASJ25854.1"/>
    </source>
</evidence>
<organism evidence="2 3">
    <name type="scientific">Laribacter hongkongensis</name>
    <dbReference type="NCBI Taxonomy" id="168471"/>
    <lineage>
        <taxon>Bacteria</taxon>
        <taxon>Pseudomonadati</taxon>
        <taxon>Pseudomonadota</taxon>
        <taxon>Betaproteobacteria</taxon>
        <taxon>Neisseriales</taxon>
        <taxon>Aquaspirillaceae</taxon>
        <taxon>Laribacter</taxon>
    </lineage>
</organism>
<sequence length="232" mass="25554">MNTRDRILARLRAAPRPPLLEPDIAGFYAASPPAGLPQQLAQWARSMKSYQGQVVWCHAHDWEDALLQQLRSRQVRRLLLARQTAHGARTLAALARLESPPQVLGFDLQLARWKAELFRTVDASLTLARAGIADTGSLVLWPDADEPRSMSLVPPVHFVLWDTQELYPTLYDIITGQDWADGLPTNALLVSGPSKTADIQQTLAYGAHGPRELVILAMLPDDLSVAAMEALA</sequence>
<proteinExistence type="predicted"/>
<dbReference type="PANTHER" id="PTHR43682:SF1">
    <property type="entry name" value="LACTATE UTILIZATION PROTEIN C"/>
    <property type="match status" value="1"/>
</dbReference>
<dbReference type="Proteomes" id="UP000197424">
    <property type="component" value="Chromosome"/>
</dbReference>
<dbReference type="OrthoDB" id="9794157at2"/>
<dbReference type="RefSeq" id="WP_088861562.1">
    <property type="nucleotide sequence ID" value="NZ_CP022115.1"/>
</dbReference>
<name>A0A248LN21_9NEIS</name>
<feature type="domain" description="LUD" evidence="1">
    <location>
        <begin position="41"/>
        <end position="216"/>
    </location>
</feature>
<accession>A0A248LN21</accession>
<reference evidence="3" key="1">
    <citation type="submission" date="2017-06" db="EMBL/GenBank/DDBJ databases">
        <title>Whole genome sequence of Laribacter hongkongensis LHGZ1.</title>
        <authorList>
            <person name="Chen D."/>
            <person name="Wu H."/>
            <person name="Chen J."/>
        </authorList>
    </citation>
    <scope>NUCLEOTIDE SEQUENCE [LARGE SCALE GENOMIC DNA]</scope>
    <source>
        <strain evidence="3">LHGZ1</strain>
    </source>
</reference>
<protein>
    <recommendedName>
        <fullName evidence="1">LUD domain-containing protein</fullName>
    </recommendedName>
</protein>